<dbReference type="InterPro" id="IPR036388">
    <property type="entry name" value="WH-like_DNA-bd_sf"/>
</dbReference>
<dbReference type="Proteomes" id="UP000470772">
    <property type="component" value="Unassembled WGS sequence"/>
</dbReference>
<dbReference type="Pfam" id="PF02870">
    <property type="entry name" value="Methyltransf_1N"/>
    <property type="match status" value="1"/>
</dbReference>
<dbReference type="CDD" id="cd06445">
    <property type="entry name" value="ATase"/>
    <property type="match status" value="1"/>
</dbReference>
<dbReference type="GO" id="GO:0032259">
    <property type="term" value="P:methylation"/>
    <property type="evidence" value="ECO:0007669"/>
    <property type="project" value="UniProtKB-KW"/>
</dbReference>
<dbReference type="InterPro" id="IPR036631">
    <property type="entry name" value="MGMT_N_sf"/>
</dbReference>
<dbReference type="NCBIfam" id="TIGR00589">
    <property type="entry name" value="ogt"/>
    <property type="match status" value="1"/>
</dbReference>
<dbReference type="Gene3D" id="3.30.160.70">
    <property type="entry name" value="Methylated DNA-protein cysteine methyltransferase domain"/>
    <property type="match status" value="1"/>
</dbReference>
<name>A0A6A9QLL6_SULME</name>
<dbReference type="InterPro" id="IPR001497">
    <property type="entry name" value="MethylDNA_cys_MeTrfase_AS"/>
</dbReference>
<sequence>MIYGFYKSPLGGITVAKDDKGFVMLDFCECYERSLLENEEFSDFFYKLDLYFEGRKVDLREPVSIRGNHFRLSVFKEVMKIPWGHVMTYGEVAKRLDTSPRAVGASLSKNNILLIIPCHRVISESGIGGYSRGIEIKRKLLELEGIEVSSDGRSMKVNKSNSRDEGN</sequence>
<dbReference type="PANTHER" id="PTHR10815">
    <property type="entry name" value="METHYLATED-DNA--PROTEIN-CYSTEINE METHYLTRANSFERASE"/>
    <property type="match status" value="1"/>
</dbReference>
<comment type="subcellular location">
    <subcellularLocation>
        <location evidence="8">Cytoplasm</location>
    </subcellularLocation>
</comment>
<feature type="domain" description="Methylguanine DNA methyltransferase ribonuclease-like" evidence="10">
    <location>
        <begin position="1"/>
        <end position="65"/>
    </location>
</feature>
<dbReference type="InterPro" id="IPR023546">
    <property type="entry name" value="MGMT"/>
</dbReference>
<dbReference type="EC" id="2.1.1.63" evidence="8"/>
<dbReference type="Gene3D" id="1.10.10.10">
    <property type="entry name" value="Winged helix-like DNA-binding domain superfamily/Winged helix DNA-binding domain"/>
    <property type="match status" value="1"/>
</dbReference>
<evidence type="ECO:0000256" key="5">
    <source>
        <dbReference type="ARBA" id="ARBA00022763"/>
    </source>
</evidence>
<dbReference type="Pfam" id="PF01035">
    <property type="entry name" value="DNA_binding_1"/>
    <property type="match status" value="1"/>
</dbReference>
<evidence type="ECO:0000313" key="11">
    <source>
        <dbReference type="EMBL" id="MUN29190.1"/>
    </source>
</evidence>
<reference evidence="11 12" key="1">
    <citation type="submission" date="2019-10" db="EMBL/GenBank/DDBJ databases">
        <title>Sequencing and Assembly of Multiple Reported Metal-Biooxidizing Members of the Extremely Thermoacidophilic Archaeal Family Sulfolobaceae.</title>
        <authorList>
            <person name="Counts J.A."/>
            <person name="Kelly R.M."/>
        </authorList>
    </citation>
    <scope>NUCLEOTIDE SEQUENCE [LARGE SCALE GENOMIC DNA]</scope>
    <source>
        <strain evidence="11 12">DSM 6482</strain>
    </source>
</reference>
<dbReference type="InterPro" id="IPR008332">
    <property type="entry name" value="MethylG_MeTrfase_N"/>
</dbReference>
<evidence type="ECO:0000256" key="6">
    <source>
        <dbReference type="ARBA" id="ARBA00023204"/>
    </source>
</evidence>
<evidence type="ECO:0000256" key="8">
    <source>
        <dbReference type="HAMAP-Rule" id="MF_00772"/>
    </source>
</evidence>
<evidence type="ECO:0000256" key="7">
    <source>
        <dbReference type="ARBA" id="ARBA00049348"/>
    </source>
</evidence>
<dbReference type="InterPro" id="IPR014048">
    <property type="entry name" value="MethylDNA_cys_MeTrfase_DNA-bd"/>
</dbReference>
<dbReference type="SUPFAM" id="SSF46767">
    <property type="entry name" value="Methylated DNA-protein cysteine methyltransferase, C-terminal domain"/>
    <property type="match status" value="1"/>
</dbReference>
<comment type="similarity">
    <text evidence="8">Belongs to the MGMT family.</text>
</comment>
<evidence type="ECO:0000256" key="2">
    <source>
        <dbReference type="ARBA" id="ARBA00022490"/>
    </source>
</evidence>
<keyword evidence="12" id="KW-1185">Reference proteome</keyword>
<comment type="miscellaneous">
    <text evidence="8">This enzyme catalyzes only one turnover and therefore is not strictly catalytic. According to one definition, an enzyme is a biocatalyst that acts repeatedly and over many reaction cycles.</text>
</comment>
<dbReference type="GO" id="GO:0006307">
    <property type="term" value="P:DNA alkylation repair"/>
    <property type="evidence" value="ECO:0007669"/>
    <property type="project" value="UniProtKB-UniRule"/>
</dbReference>
<dbReference type="InterPro" id="IPR036217">
    <property type="entry name" value="MethylDNA_cys_MeTrfase_DNAb"/>
</dbReference>
<dbReference type="EMBL" id="WGGD01000005">
    <property type="protein sequence ID" value="MUN29190.1"/>
    <property type="molecule type" value="Genomic_DNA"/>
</dbReference>
<organism evidence="11 12">
    <name type="scientific">Sulfuracidifex metallicus DSM 6482 = JCM 9184</name>
    <dbReference type="NCBI Taxonomy" id="523847"/>
    <lineage>
        <taxon>Archaea</taxon>
        <taxon>Thermoproteota</taxon>
        <taxon>Thermoprotei</taxon>
        <taxon>Sulfolobales</taxon>
        <taxon>Sulfolobaceae</taxon>
        <taxon>Sulfuracidifex</taxon>
    </lineage>
</organism>
<dbReference type="PANTHER" id="PTHR10815:SF13">
    <property type="entry name" value="METHYLATED-DNA--PROTEIN-CYSTEINE METHYLTRANSFERASE"/>
    <property type="match status" value="1"/>
</dbReference>
<evidence type="ECO:0000259" key="10">
    <source>
        <dbReference type="Pfam" id="PF02870"/>
    </source>
</evidence>
<comment type="caution">
    <text evidence="11">The sequence shown here is derived from an EMBL/GenBank/DDBJ whole genome shotgun (WGS) entry which is preliminary data.</text>
</comment>
<gene>
    <name evidence="8" type="primary">ogt</name>
    <name evidence="11" type="ORF">GC250_07040</name>
</gene>
<feature type="domain" description="Methylated-DNA-[protein]-cysteine S-methyltransferase DNA binding" evidence="9">
    <location>
        <begin position="70"/>
        <end position="146"/>
    </location>
</feature>
<accession>A0A6A9QLL6</accession>
<dbReference type="RefSeq" id="WP_156016786.1">
    <property type="nucleotide sequence ID" value="NZ_WGGD01000005.1"/>
</dbReference>
<keyword evidence="2 8" id="KW-0963">Cytoplasm</keyword>
<feature type="active site" description="Nucleophile; methyl group acceptor" evidence="8">
    <location>
        <position position="118"/>
    </location>
</feature>
<evidence type="ECO:0000256" key="1">
    <source>
        <dbReference type="ARBA" id="ARBA00001286"/>
    </source>
</evidence>
<dbReference type="GO" id="GO:0003908">
    <property type="term" value="F:methylated-DNA-[protein]-cysteine S-methyltransferase activity"/>
    <property type="evidence" value="ECO:0007669"/>
    <property type="project" value="UniProtKB-UniRule"/>
</dbReference>
<evidence type="ECO:0000256" key="3">
    <source>
        <dbReference type="ARBA" id="ARBA00022603"/>
    </source>
</evidence>
<evidence type="ECO:0000256" key="4">
    <source>
        <dbReference type="ARBA" id="ARBA00022679"/>
    </source>
</evidence>
<dbReference type="GO" id="GO:0005737">
    <property type="term" value="C:cytoplasm"/>
    <property type="evidence" value="ECO:0007669"/>
    <property type="project" value="UniProtKB-SubCell"/>
</dbReference>
<comment type="catalytic activity">
    <reaction evidence="1 8">
        <text>a 4-O-methyl-thymidine in DNA + L-cysteinyl-[protein] = a thymidine in DNA + S-methyl-L-cysteinyl-[protein]</text>
        <dbReference type="Rhea" id="RHEA:53428"/>
        <dbReference type="Rhea" id="RHEA-COMP:10131"/>
        <dbReference type="Rhea" id="RHEA-COMP:10132"/>
        <dbReference type="Rhea" id="RHEA-COMP:13555"/>
        <dbReference type="Rhea" id="RHEA-COMP:13556"/>
        <dbReference type="ChEBI" id="CHEBI:29950"/>
        <dbReference type="ChEBI" id="CHEBI:82612"/>
        <dbReference type="ChEBI" id="CHEBI:137386"/>
        <dbReference type="ChEBI" id="CHEBI:137387"/>
        <dbReference type="EC" id="2.1.1.63"/>
    </reaction>
</comment>
<comment type="catalytic activity">
    <reaction evidence="7 8">
        <text>a 6-O-methyl-2'-deoxyguanosine in DNA + L-cysteinyl-[protein] = S-methyl-L-cysteinyl-[protein] + a 2'-deoxyguanosine in DNA</text>
        <dbReference type="Rhea" id="RHEA:24000"/>
        <dbReference type="Rhea" id="RHEA-COMP:10131"/>
        <dbReference type="Rhea" id="RHEA-COMP:10132"/>
        <dbReference type="Rhea" id="RHEA-COMP:11367"/>
        <dbReference type="Rhea" id="RHEA-COMP:11368"/>
        <dbReference type="ChEBI" id="CHEBI:29950"/>
        <dbReference type="ChEBI" id="CHEBI:82612"/>
        <dbReference type="ChEBI" id="CHEBI:85445"/>
        <dbReference type="ChEBI" id="CHEBI:85448"/>
        <dbReference type="EC" id="2.1.1.63"/>
    </reaction>
</comment>
<keyword evidence="4 8" id="KW-0808">Transferase</keyword>
<comment type="function">
    <text evidence="8">Involved in the cellular defense against the biological effects of O6-methylguanine (O6-MeG) and O4-methylthymine (O4-MeT) in DNA. Repairs the methylated nucleobase in DNA by stoichiometrically transferring the methyl group to a cysteine residue in the enzyme. This is a suicide reaction: the enzyme is irreversibly inactivated.</text>
</comment>
<dbReference type="AlphaFoldDB" id="A0A6A9QLL6"/>
<evidence type="ECO:0000313" key="12">
    <source>
        <dbReference type="Proteomes" id="UP000470772"/>
    </source>
</evidence>
<protein>
    <recommendedName>
        <fullName evidence="8">Methylated-DNA--protein-cysteine methyltransferase</fullName>
        <ecNumber evidence="8">2.1.1.63</ecNumber>
    </recommendedName>
    <alternativeName>
        <fullName evidence="8">6-O-methylguanine-DNA methyltransferase</fullName>
        <shortName evidence="8">MGMT</shortName>
    </alternativeName>
    <alternativeName>
        <fullName evidence="8">O-6-methylguanine-DNA-alkyltransferase</fullName>
    </alternativeName>
</protein>
<keyword evidence="6 8" id="KW-0234">DNA repair</keyword>
<keyword evidence="5 8" id="KW-0227">DNA damage</keyword>
<dbReference type="SUPFAM" id="SSF53155">
    <property type="entry name" value="Methylated DNA-protein cysteine methyltransferase domain"/>
    <property type="match status" value="1"/>
</dbReference>
<evidence type="ECO:0000259" key="9">
    <source>
        <dbReference type="Pfam" id="PF01035"/>
    </source>
</evidence>
<proteinExistence type="inferred from homology"/>
<dbReference type="PROSITE" id="PS00374">
    <property type="entry name" value="MGMT"/>
    <property type="match status" value="1"/>
</dbReference>
<keyword evidence="3 8" id="KW-0489">Methyltransferase</keyword>
<dbReference type="HAMAP" id="MF_00772">
    <property type="entry name" value="OGT"/>
    <property type="match status" value="1"/>
</dbReference>